<dbReference type="EMBL" id="KZ821614">
    <property type="protein sequence ID" value="PYH74996.1"/>
    <property type="molecule type" value="Genomic_DNA"/>
</dbReference>
<evidence type="ECO:0000313" key="3">
    <source>
        <dbReference type="Proteomes" id="UP000248405"/>
    </source>
</evidence>
<proteinExistence type="predicted"/>
<feature type="compositionally biased region" description="Polar residues" evidence="1">
    <location>
        <begin position="103"/>
        <end position="115"/>
    </location>
</feature>
<dbReference type="RefSeq" id="XP_025568790.1">
    <property type="nucleotide sequence ID" value="XM_025708495.1"/>
</dbReference>
<protein>
    <submittedName>
        <fullName evidence="2">Uncharacterized protein</fullName>
    </submittedName>
</protein>
<gene>
    <name evidence="2" type="ORF">BO88DRAFT_421307</name>
</gene>
<dbReference type="Proteomes" id="UP000248405">
    <property type="component" value="Unassembled WGS sequence"/>
</dbReference>
<feature type="region of interest" description="Disordered" evidence="1">
    <location>
        <begin position="195"/>
        <end position="228"/>
    </location>
</feature>
<evidence type="ECO:0000256" key="1">
    <source>
        <dbReference type="SAM" id="MobiDB-lite"/>
    </source>
</evidence>
<name>A0A319BNQ4_ASPVC</name>
<accession>A0A319BNQ4</accession>
<dbReference type="GeneID" id="37213087"/>
<evidence type="ECO:0000313" key="2">
    <source>
        <dbReference type="EMBL" id="PYH74996.1"/>
    </source>
</evidence>
<feature type="region of interest" description="Disordered" evidence="1">
    <location>
        <begin position="99"/>
        <end position="122"/>
    </location>
</feature>
<feature type="compositionally biased region" description="Basic and acidic residues" evidence="1">
    <location>
        <begin position="211"/>
        <end position="224"/>
    </location>
</feature>
<reference evidence="2" key="1">
    <citation type="submission" date="2016-12" db="EMBL/GenBank/DDBJ databases">
        <title>The genomes of Aspergillus section Nigri reveals drivers in fungal speciation.</title>
        <authorList>
            <consortium name="DOE Joint Genome Institute"/>
            <person name="Vesth T.C."/>
            <person name="Nybo J."/>
            <person name="Theobald S."/>
            <person name="Brandl J."/>
            <person name="Frisvad J.C."/>
            <person name="Nielsen K.F."/>
            <person name="Lyhne E.K."/>
            <person name="Kogle M.E."/>
            <person name="Kuo A."/>
            <person name="Riley R."/>
            <person name="Clum A."/>
            <person name="Nolan M."/>
            <person name="Lipzen A."/>
            <person name="Salamov A."/>
            <person name="Henrissat B."/>
            <person name="Wiebenga A."/>
            <person name="De Vries R.P."/>
            <person name="Grigoriev I.V."/>
            <person name="Mortensen U.H."/>
            <person name="Andersen M.R."/>
            <person name="Baker S.E."/>
        </authorList>
    </citation>
    <scope>NUCLEOTIDE SEQUENCE [LARGE SCALE GENOMIC DNA]</scope>
    <source>
        <strain evidence="2">CBS 113365</strain>
    </source>
</reference>
<dbReference type="AlphaFoldDB" id="A0A319BNQ4"/>
<sequence length="474" mass="51618">MDMTRQQVLCVIVLSPHPNLPNAVEYYSVWDVHAKHFTIVAKSIYGTCAMVEPATDQESGSGTTLRGVKADIEFLRMAGEWLGFRSLGVAYCDGSAAARGPSRTPSSCHAPQTATAVGPERKDGRVARTSLCGVGSLLKIACPDRPASARLHRPRPGMGLQRQRNAMQCNSKWRYWEKVGTQGADNAALAELGLPDWDPPPTEHSPLALQKVEKRGKKEESRPERSHRRHCTGMVYLQQVVDCSVDVQEGIKIIKGGNIQDPADRGLGSIVNAVGSNLTAGTLSKISTPLNCPLGPEQSREAIIFGRLSVRSTLLTPDAATHGLLVVAKISGAQCLDNSSRECERPRIAIRPGQRLSAMLHKSRYVPKRYLLPLDEAHDTIGKPCIAGYIVDNIRPQFQTEGTIIHFMGCSIQCHFARKVSTANGPRTVPYQPKSTRGEQTTCPTDRLVQLVVLFFSHGSNGVHAQRIEALADA</sequence>
<keyword evidence="3" id="KW-1185">Reference proteome</keyword>
<organism evidence="2 3">
    <name type="scientific">Aspergillus vadensis (strain CBS 113365 / IMI 142717 / IBT 24658)</name>
    <dbReference type="NCBI Taxonomy" id="1448311"/>
    <lineage>
        <taxon>Eukaryota</taxon>
        <taxon>Fungi</taxon>
        <taxon>Dikarya</taxon>
        <taxon>Ascomycota</taxon>
        <taxon>Pezizomycotina</taxon>
        <taxon>Eurotiomycetes</taxon>
        <taxon>Eurotiomycetidae</taxon>
        <taxon>Eurotiales</taxon>
        <taxon>Aspergillaceae</taxon>
        <taxon>Aspergillus</taxon>
        <taxon>Aspergillus subgen. Circumdati</taxon>
    </lineage>
</organism>